<dbReference type="SUPFAM" id="SSF52540">
    <property type="entry name" value="P-loop containing nucleoside triphosphate hydrolases"/>
    <property type="match status" value="1"/>
</dbReference>
<evidence type="ECO:0000313" key="2">
    <source>
        <dbReference type="Proteomes" id="UP000799537"/>
    </source>
</evidence>
<protein>
    <recommendedName>
        <fullName evidence="3">Sulfotransferase domain-containing protein</fullName>
    </recommendedName>
</protein>
<evidence type="ECO:0000313" key="1">
    <source>
        <dbReference type="EMBL" id="KAF2165860.1"/>
    </source>
</evidence>
<dbReference type="PANTHER" id="PTHR48312">
    <property type="match status" value="1"/>
</dbReference>
<name>A0A6A6CI49_ZASCE</name>
<dbReference type="PANTHER" id="PTHR48312:SF1">
    <property type="entry name" value="SULFOTRANSFERASE"/>
    <property type="match status" value="1"/>
</dbReference>
<proteinExistence type="predicted"/>
<dbReference type="Proteomes" id="UP000799537">
    <property type="component" value="Unassembled WGS sequence"/>
</dbReference>
<dbReference type="EMBL" id="ML993598">
    <property type="protein sequence ID" value="KAF2165860.1"/>
    <property type="molecule type" value="Genomic_DNA"/>
</dbReference>
<dbReference type="AlphaFoldDB" id="A0A6A6CI49"/>
<dbReference type="RefSeq" id="XP_033666749.1">
    <property type="nucleotide sequence ID" value="XM_033812946.1"/>
</dbReference>
<sequence length="312" mass="36355">MAPNPTQRIYIFDQPRTCSMLLQRLLSQHPQLGHVFHPFSASAMYGKDRIHLLLRSRDPSTDAHQDKLANDAGMNGLTYASSESDLKSKVEAIEREGKIVCLKDHLICLMRQDLLVSRGESWSGEDNPVRRFSEEFLLSIRHPIFLIRHPGLMIRCFWESQQDIFKLRSDDDMFVALTTLRWTSILHDWYRNHGIDPIVIDAYDIVYNTTKVMETVCAAVGIDPEGVKYEWPAQDRVDWSEGRMAKTFLWKLQCSTGVQREDGSAGRDEFDLESQTERWEAEWGHEVSLQLRHRVEEELPIYERMKSRALRF</sequence>
<dbReference type="GeneID" id="54566218"/>
<reference evidence="1" key="1">
    <citation type="journal article" date="2020" name="Stud. Mycol.">
        <title>101 Dothideomycetes genomes: a test case for predicting lifestyles and emergence of pathogens.</title>
        <authorList>
            <person name="Haridas S."/>
            <person name="Albert R."/>
            <person name="Binder M."/>
            <person name="Bloem J."/>
            <person name="Labutti K."/>
            <person name="Salamov A."/>
            <person name="Andreopoulos B."/>
            <person name="Baker S."/>
            <person name="Barry K."/>
            <person name="Bills G."/>
            <person name="Bluhm B."/>
            <person name="Cannon C."/>
            <person name="Castanera R."/>
            <person name="Culley D."/>
            <person name="Daum C."/>
            <person name="Ezra D."/>
            <person name="Gonzalez J."/>
            <person name="Henrissat B."/>
            <person name="Kuo A."/>
            <person name="Liang C."/>
            <person name="Lipzen A."/>
            <person name="Lutzoni F."/>
            <person name="Magnuson J."/>
            <person name="Mondo S."/>
            <person name="Nolan M."/>
            <person name="Ohm R."/>
            <person name="Pangilinan J."/>
            <person name="Park H.-J."/>
            <person name="Ramirez L."/>
            <person name="Alfaro M."/>
            <person name="Sun H."/>
            <person name="Tritt A."/>
            <person name="Yoshinaga Y."/>
            <person name="Zwiers L.-H."/>
            <person name="Turgeon B."/>
            <person name="Goodwin S."/>
            <person name="Spatafora J."/>
            <person name="Crous P."/>
            <person name="Grigoriev I."/>
        </authorList>
    </citation>
    <scope>NUCLEOTIDE SEQUENCE</scope>
    <source>
        <strain evidence="1">ATCC 36951</strain>
    </source>
</reference>
<dbReference type="InterPro" id="IPR027417">
    <property type="entry name" value="P-loop_NTPase"/>
</dbReference>
<organism evidence="1 2">
    <name type="scientific">Zasmidium cellare ATCC 36951</name>
    <dbReference type="NCBI Taxonomy" id="1080233"/>
    <lineage>
        <taxon>Eukaryota</taxon>
        <taxon>Fungi</taxon>
        <taxon>Dikarya</taxon>
        <taxon>Ascomycota</taxon>
        <taxon>Pezizomycotina</taxon>
        <taxon>Dothideomycetes</taxon>
        <taxon>Dothideomycetidae</taxon>
        <taxon>Mycosphaerellales</taxon>
        <taxon>Mycosphaerellaceae</taxon>
        <taxon>Zasmidium</taxon>
    </lineage>
</organism>
<dbReference type="Gene3D" id="3.40.50.300">
    <property type="entry name" value="P-loop containing nucleotide triphosphate hydrolases"/>
    <property type="match status" value="1"/>
</dbReference>
<gene>
    <name evidence="1" type="ORF">M409DRAFT_55240</name>
</gene>
<dbReference type="OrthoDB" id="3634487at2759"/>
<keyword evidence="2" id="KW-1185">Reference proteome</keyword>
<accession>A0A6A6CI49</accession>
<evidence type="ECO:0008006" key="3">
    <source>
        <dbReference type="Google" id="ProtNLM"/>
    </source>
</evidence>